<dbReference type="InterPro" id="IPR000182">
    <property type="entry name" value="GNAT_dom"/>
</dbReference>
<dbReference type="Proteomes" id="UP000599074">
    <property type="component" value="Unassembled WGS sequence"/>
</dbReference>
<keyword evidence="1" id="KW-0808">Transferase</keyword>
<dbReference type="EMBL" id="BOON01000051">
    <property type="protein sequence ID" value="GII25396.1"/>
    <property type="molecule type" value="Genomic_DNA"/>
</dbReference>
<dbReference type="CDD" id="cd04301">
    <property type="entry name" value="NAT_SF"/>
    <property type="match status" value="1"/>
</dbReference>
<dbReference type="Gene3D" id="3.40.630.30">
    <property type="match status" value="1"/>
</dbReference>
<protein>
    <submittedName>
        <fullName evidence="4">N-acetyltransferase</fullName>
    </submittedName>
</protein>
<keyword evidence="5" id="KW-1185">Reference proteome</keyword>
<dbReference type="Pfam" id="PF00583">
    <property type="entry name" value="Acetyltransf_1"/>
    <property type="match status" value="1"/>
</dbReference>
<dbReference type="AlphaFoldDB" id="A0A8J3TGY3"/>
<reference evidence="4" key="1">
    <citation type="submission" date="2021-01" db="EMBL/GenBank/DDBJ databases">
        <title>Whole genome shotgun sequence of Planosporangium mesophilum NBRC 109066.</title>
        <authorList>
            <person name="Komaki H."/>
            <person name="Tamura T."/>
        </authorList>
    </citation>
    <scope>NUCLEOTIDE SEQUENCE</scope>
    <source>
        <strain evidence="4">NBRC 109066</strain>
    </source>
</reference>
<dbReference type="SUPFAM" id="SSF55729">
    <property type="entry name" value="Acyl-CoA N-acyltransferases (Nat)"/>
    <property type="match status" value="1"/>
</dbReference>
<gene>
    <name evidence="4" type="ORF">Pme01_49930</name>
</gene>
<dbReference type="PROSITE" id="PS51186">
    <property type="entry name" value="GNAT"/>
    <property type="match status" value="1"/>
</dbReference>
<sequence length="170" mass="18465">MVEVRQASPEDAPELVRLRAVMLASLTGEEPVDGPWREAALRTLRGALAEPDGTLVAFVVDSARRPGRLAACVLGAVECRLASPENPTGVTGHVFSVATDPDERRRGYSRACMERLIDWYRRRGITTVDLRASREGEPLYRSLGFARTADPAMRLKLGALDGAPAGPVNR</sequence>
<organism evidence="4 5">
    <name type="scientific">Planosporangium mesophilum</name>
    <dbReference type="NCBI Taxonomy" id="689768"/>
    <lineage>
        <taxon>Bacteria</taxon>
        <taxon>Bacillati</taxon>
        <taxon>Actinomycetota</taxon>
        <taxon>Actinomycetes</taxon>
        <taxon>Micromonosporales</taxon>
        <taxon>Micromonosporaceae</taxon>
        <taxon>Planosporangium</taxon>
    </lineage>
</organism>
<dbReference type="RefSeq" id="WP_168118071.1">
    <property type="nucleotide sequence ID" value="NZ_BOON01000051.1"/>
</dbReference>
<comment type="caution">
    <text evidence="4">The sequence shown here is derived from an EMBL/GenBank/DDBJ whole genome shotgun (WGS) entry which is preliminary data.</text>
</comment>
<dbReference type="GO" id="GO:0016747">
    <property type="term" value="F:acyltransferase activity, transferring groups other than amino-acyl groups"/>
    <property type="evidence" value="ECO:0007669"/>
    <property type="project" value="InterPro"/>
</dbReference>
<evidence type="ECO:0000313" key="4">
    <source>
        <dbReference type="EMBL" id="GII25396.1"/>
    </source>
</evidence>
<dbReference type="InterPro" id="IPR016181">
    <property type="entry name" value="Acyl_CoA_acyltransferase"/>
</dbReference>
<evidence type="ECO:0000313" key="5">
    <source>
        <dbReference type="Proteomes" id="UP000599074"/>
    </source>
</evidence>
<evidence type="ECO:0000259" key="3">
    <source>
        <dbReference type="PROSITE" id="PS51186"/>
    </source>
</evidence>
<evidence type="ECO:0000256" key="1">
    <source>
        <dbReference type="ARBA" id="ARBA00022679"/>
    </source>
</evidence>
<name>A0A8J3TGY3_9ACTN</name>
<keyword evidence="2" id="KW-0012">Acyltransferase</keyword>
<accession>A0A8J3TGY3</accession>
<evidence type="ECO:0000256" key="2">
    <source>
        <dbReference type="ARBA" id="ARBA00023315"/>
    </source>
</evidence>
<dbReference type="InterPro" id="IPR050832">
    <property type="entry name" value="Bact_Acetyltransf"/>
</dbReference>
<proteinExistence type="predicted"/>
<dbReference type="PANTHER" id="PTHR43877">
    <property type="entry name" value="AMINOALKYLPHOSPHONATE N-ACETYLTRANSFERASE-RELATED-RELATED"/>
    <property type="match status" value="1"/>
</dbReference>
<feature type="domain" description="N-acetyltransferase" evidence="3">
    <location>
        <begin position="2"/>
        <end position="170"/>
    </location>
</feature>